<name>A0ABD5PG47_9EURY</name>
<evidence type="ECO:0000313" key="1">
    <source>
        <dbReference type="EMBL" id="MFC4359882.1"/>
    </source>
</evidence>
<dbReference type="EMBL" id="JBHSDS010000009">
    <property type="protein sequence ID" value="MFC4359882.1"/>
    <property type="molecule type" value="Genomic_DNA"/>
</dbReference>
<organism evidence="1 2">
    <name type="scientific">Halobium salinum</name>
    <dbReference type="NCBI Taxonomy" id="1364940"/>
    <lineage>
        <taxon>Archaea</taxon>
        <taxon>Methanobacteriati</taxon>
        <taxon>Methanobacteriota</taxon>
        <taxon>Stenosarchaea group</taxon>
        <taxon>Halobacteria</taxon>
        <taxon>Halobacteriales</taxon>
        <taxon>Haloferacaceae</taxon>
        <taxon>Halobium</taxon>
    </lineage>
</organism>
<gene>
    <name evidence="1" type="ORF">ACFO0N_18200</name>
</gene>
<comment type="caution">
    <text evidence="1">The sequence shown here is derived from an EMBL/GenBank/DDBJ whole genome shotgun (WGS) entry which is preliminary data.</text>
</comment>
<keyword evidence="2" id="KW-1185">Reference proteome</keyword>
<dbReference type="AlphaFoldDB" id="A0ABD5PG47"/>
<reference evidence="1 2" key="1">
    <citation type="journal article" date="2019" name="Int. J. Syst. Evol. Microbiol.">
        <title>The Global Catalogue of Microorganisms (GCM) 10K type strain sequencing project: providing services to taxonomists for standard genome sequencing and annotation.</title>
        <authorList>
            <consortium name="The Broad Institute Genomics Platform"/>
            <consortium name="The Broad Institute Genome Sequencing Center for Infectious Disease"/>
            <person name="Wu L."/>
            <person name="Ma J."/>
        </authorList>
    </citation>
    <scope>NUCLEOTIDE SEQUENCE [LARGE SCALE GENOMIC DNA]</scope>
    <source>
        <strain evidence="1 2">CGMCC 1.12553</strain>
    </source>
</reference>
<protein>
    <submittedName>
        <fullName evidence="1">Uncharacterized protein</fullName>
    </submittedName>
</protein>
<sequence>MVTKHDIRNGIRGGVGRFKREVTASFTKEELGALRAELGVGDTTDPTESTATMRRQVRVAVGLAEELDEAPDGAFSKSELEAIAAAIGVDPVSGDEPEPLF</sequence>
<evidence type="ECO:0000313" key="2">
    <source>
        <dbReference type="Proteomes" id="UP001595921"/>
    </source>
</evidence>
<proteinExistence type="predicted"/>
<dbReference type="Proteomes" id="UP001595921">
    <property type="component" value="Unassembled WGS sequence"/>
</dbReference>
<accession>A0ABD5PG47</accession>
<dbReference type="RefSeq" id="WP_267624953.1">
    <property type="nucleotide sequence ID" value="NZ_JAODIW010000010.1"/>
</dbReference>